<evidence type="ECO:0000313" key="2">
    <source>
        <dbReference type="EMBL" id="MCW6036671.1"/>
    </source>
</evidence>
<proteinExistence type="predicted"/>
<dbReference type="Proteomes" id="UP001526426">
    <property type="component" value="Unassembled WGS sequence"/>
</dbReference>
<dbReference type="Gene3D" id="3.40.50.300">
    <property type="entry name" value="P-loop containing nucleotide triphosphate hydrolases"/>
    <property type="match status" value="1"/>
</dbReference>
<dbReference type="Pfam" id="PF13175">
    <property type="entry name" value="AAA_15"/>
    <property type="match status" value="1"/>
</dbReference>
<name>A0ABT3L589_9CYAN</name>
<organism evidence="2 3">
    <name type="scientific">Spirulina subsalsa FACHB-351</name>
    <dbReference type="NCBI Taxonomy" id="234711"/>
    <lineage>
        <taxon>Bacteria</taxon>
        <taxon>Bacillati</taxon>
        <taxon>Cyanobacteriota</taxon>
        <taxon>Cyanophyceae</taxon>
        <taxon>Spirulinales</taxon>
        <taxon>Spirulinaceae</taxon>
        <taxon>Spirulina</taxon>
    </lineage>
</organism>
<sequence>MYIENISLSNYRGFAELSLDIPQDLCVLIGVNGSGKSTILEAISILLELFTATLTKETIQQKLSFDDISFGQKATNLAITSVIDYKDNKSKKKVASFS</sequence>
<evidence type="ECO:0000259" key="1">
    <source>
        <dbReference type="Pfam" id="PF13175"/>
    </source>
</evidence>
<dbReference type="InterPro" id="IPR027417">
    <property type="entry name" value="P-loop_NTPase"/>
</dbReference>
<dbReference type="PANTHER" id="PTHR32182">
    <property type="entry name" value="DNA REPLICATION AND REPAIR PROTEIN RECF"/>
    <property type="match status" value="1"/>
</dbReference>
<accession>A0ABT3L589</accession>
<keyword evidence="3" id="KW-1185">Reference proteome</keyword>
<gene>
    <name evidence="2" type="ORF">K4A83_10410</name>
</gene>
<dbReference type="RefSeq" id="WP_265264467.1">
    <property type="nucleotide sequence ID" value="NZ_JAIHOM010000043.1"/>
</dbReference>
<dbReference type="InterPro" id="IPR041685">
    <property type="entry name" value="AAA_GajA/Old/RecF-like"/>
</dbReference>
<protein>
    <submittedName>
        <fullName evidence="2">AAA family ATPase</fullName>
    </submittedName>
</protein>
<reference evidence="2 3" key="1">
    <citation type="submission" date="2021-08" db="EMBL/GenBank/DDBJ databases">
        <title>Draft genome sequence of Spirulina subsalsa with high tolerance to salinity and hype-accumulation of phycocyanin.</title>
        <authorList>
            <person name="Pei H."/>
            <person name="Jiang L."/>
        </authorList>
    </citation>
    <scope>NUCLEOTIDE SEQUENCE [LARGE SCALE GENOMIC DNA]</scope>
    <source>
        <strain evidence="2 3">FACHB-351</strain>
    </source>
</reference>
<feature type="domain" description="Endonuclease GajA/Old nuclease/RecF-like AAA" evidence="1">
    <location>
        <begin position="1"/>
        <end position="75"/>
    </location>
</feature>
<dbReference type="EMBL" id="JAIHOM010000043">
    <property type="protein sequence ID" value="MCW6036671.1"/>
    <property type="molecule type" value="Genomic_DNA"/>
</dbReference>
<dbReference type="PANTHER" id="PTHR32182:SF22">
    <property type="entry name" value="ATP-DEPENDENT ENDONUCLEASE, OLD FAMILY-RELATED"/>
    <property type="match status" value="1"/>
</dbReference>
<evidence type="ECO:0000313" key="3">
    <source>
        <dbReference type="Proteomes" id="UP001526426"/>
    </source>
</evidence>
<comment type="caution">
    <text evidence="2">The sequence shown here is derived from an EMBL/GenBank/DDBJ whole genome shotgun (WGS) entry which is preliminary data.</text>
</comment>
<dbReference type="SUPFAM" id="SSF52540">
    <property type="entry name" value="P-loop containing nucleoside triphosphate hydrolases"/>
    <property type="match status" value="1"/>
</dbReference>